<dbReference type="AlphaFoldDB" id="A0A5E9G4B0"/>
<dbReference type="EMBL" id="FNIB01000041">
    <property type="protein sequence ID" value="SDO69227.1"/>
    <property type="molecule type" value="Genomic_DNA"/>
</dbReference>
<evidence type="ECO:0000313" key="2">
    <source>
        <dbReference type="Proteomes" id="UP000199639"/>
    </source>
</evidence>
<protein>
    <submittedName>
        <fullName evidence="1">Uncharacterized protein</fullName>
    </submittedName>
</protein>
<dbReference type="Proteomes" id="UP000199639">
    <property type="component" value="Unassembled WGS sequence"/>
</dbReference>
<reference evidence="1 2" key="1">
    <citation type="submission" date="2016-10" db="EMBL/GenBank/DDBJ databases">
        <authorList>
            <person name="Varghese N."/>
            <person name="Submissions S."/>
        </authorList>
    </citation>
    <scope>NUCLEOTIDE SEQUENCE [LARGE SCALE GENOMIC DNA]</scope>
    <source>
        <strain evidence="1 2">CGMCC 1.11215</strain>
    </source>
</reference>
<name>A0A5E9G4B0_9MICO</name>
<organism evidence="1 2">
    <name type="scientific">Cryobacterium flavum</name>
    <dbReference type="NCBI Taxonomy" id="1424659"/>
    <lineage>
        <taxon>Bacteria</taxon>
        <taxon>Bacillati</taxon>
        <taxon>Actinomycetota</taxon>
        <taxon>Actinomycetes</taxon>
        <taxon>Micrococcales</taxon>
        <taxon>Microbacteriaceae</taxon>
        <taxon>Cryobacterium</taxon>
    </lineage>
</organism>
<evidence type="ECO:0000313" key="1">
    <source>
        <dbReference type="EMBL" id="SDO69227.1"/>
    </source>
</evidence>
<dbReference type="PROSITE" id="PS51257">
    <property type="entry name" value="PROKAR_LIPOPROTEIN"/>
    <property type="match status" value="1"/>
</dbReference>
<proteinExistence type="predicted"/>
<sequence>MLEKRRSRNTWALVVVVSVAFFFLSGCAVNSPEPVPSDSTAAISTAEPTSSTALTLDAAGQEQLDWEWEQVLRESLDAVRPMIDIVRFVDNDDWGTARESCMHDLGWPDVRATADGGLESGGIQNSQAGAHALAMYTCNAKYPMDPKYNVPLTDERLGELFDYFTDELQPCLAAEGYDTPEAPSRETFIDTYAETGGWNLYEGVAGNGQSEWNAINKKCPQLPVDFNE</sequence>
<accession>A0A5E9G4B0</accession>
<gene>
    <name evidence="1" type="ORF">SAMN05216368_1411</name>
</gene>